<keyword evidence="4" id="KW-1185">Reference proteome</keyword>
<sequence>MARRNQGGRSGAQGLRGPVAVLALYALVLQGLLGGIAALPLAAKAAMLCAPAAPVEVPDGRGAPHQHAGCCSLAAPSPAGPPPAPPDAARLLAARPVDWDRAAAPAVPPSPVTRARARAPPDA</sequence>
<evidence type="ECO:0000313" key="4">
    <source>
        <dbReference type="Proteomes" id="UP001055156"/>
    </source>
</evidence>
<feature type="compositionally biased region" description="Low complexity" evidence="1">
    <location>
        <begin position="112"/>
        <end position="123"/>
    </location>
</feature>
<keyword evidence="2" id="KW-1133">Transmembrane helix</keyword>
<dbReference type="RefSeq" id="WP_238310671.1">
    <property type="nucleotide sequence ID" value="NZ_BPQV01000004.1"/>
</dbReference>
<comment type="caution">
    <text evidence="3">The sequence shown here is derived from an EMBL/GenBank/DDBJ whole genome shotgun (WGS) entry which is preliminary data.</text>
</comment>
<gene>
    <name evidence="3" type="ORF">LKMONMHP_1654</name>
</gene>
<evidence type="ECO:0000256" key="2">
    <source>
        <dbReference type="SAM" id="Phobius"/>
    </source>
</evidence>
<reference evidence="3" key="1">
    <citation type="journal article" date="2021" name="Front. Microbiol.">
        <title>Comprehensive Comparative Genomics and Phenotyping of Methylobacterium Species.</title>
        <authorList>
            <person name="Alessa O."/>
            <person name="Ogura Y."/>
            <person name="Fujitani Y."/>
            <person name="Takami H."/>
            <person name="Hayashi T."/>
            <person name="Sahin N."/>
            <person name="Tani A."/>
        </authorList>
    </citation>
    <scope>NUCLEOTIDE SEQUENCE</scope>
    <source>
        <strain evidence="3">NBRC 15689</strain>
    </source>
</reference>
<evidence type="ECO:0000313" key="3">
    <source>
        <dbReference type="EMBL" id="GJE26802.1"/>
    </source>
</evidence>
<feature type="transmembrane region" description="Helical" evidence="2">
    <location>
        <begin position="21"/>
        <end position="43"/>
    </location>
</feature>
<keyword evidence="2" id="KW-0472">Membrane</keyword>
<feature type="region of interest" description="Disordered" evidence="1">
    <location>
        <begin position="100"/>
        <end position="123"/>
    </location>
</feature>
<dbReference type="Proteomes" id="UP001055156">
    <property type="component" value="Unassembled WGS sequence"/>
</dbReference>
<reference evidence="3" key="2">
    <citation type="submission" date="2021-08" db="EMBL/GenBank/DDBJ databases">
        <authorList>
            <person name="Tani A."/>
            <person name="Ola A."/>
            <person name="Ogura Y."/>
            <person name="Katsura K."/>
            <person name="Hayashi T."/>
        </authorList>
    </citation>
    <scope>NUCLEOTIDE SEQUENCE</scope>
    <source>
        <strain evidence="3">NBRC 15689</strain>
    </source>
</reference>
<organism evidence="3 4">
    <name type="scientific">Methylobacterium organophilum</name>
    <dbReference type="NCBI Taxonomy" id="410"/>
    <lineage>
        <taxon>Bacteria</taxon>
        <taxon>Pseudomonadati</taxon>
        <taxon>Pseudomonadota</taxon>
        <taxon>Alphaproteobacteria</taxon>
        <taxon>Hyphomicrobiales</taxon>
        <taxon>Methylobacteriaceae</taxon>
        <taxon>Methylobacterium</taxon>
    </lineage>
</organism>
<proteinExistence type="predicted"/>
<protein>
    <recommendedName>
        <fullName evidence="5">DUF2946 domain-containing protein</fullName>
    </recommendedName>
</protein>
<accession>A0ABQ4T573</accession>
<evidence type="ECO:0000256" key="1">
    <source>
        <dbReference type="SAM" id="MobiDB-lite"/>
    </source>
</evidence>
<name>A0ABQ4T573_METOR</name>
<evidence type="ECO:0008006" key="5">
    <source>
        <dbReference type="Google" id="ProtNLM"/>
    </source>
</evidence>
<dbReference type="EMBL" id="BPQV01000004">
    <property type="protein sequence ID" value="GJE26802.1"/>
    <property type="molecule type" value="Genomic_DNA"/>
</dbReference>
<keyword evidence="2" id="KW-0812">Transmembrane</keyword>